<dbReference type="Pfam" id="PF13242">
    <property type="entry name" value="Hydrolase_like"/>
    <property type="match status" value="1"/>
</dbReference>
<dbReference type="GO" id="GO:0016787">
    <property type="term" value="F:hydrolase activity"/>
    <property type="evidence" value="ECO:0007669"/>
    <property type="project" value="UniProtKB-KW"/>
</dbReference>
<dbReference type="Proteomes" id="UP001549164">
    <property type="component" value="Unassembled WGS sequence"/>
</dbReference>
<evidence type="ECO:0000313" key="2">
    <source>
        <dbReference type="Proteomes" id="UP001549164"/>
    </source>
</evidence>
<sequence length="282" mass="29954">MARSIPALSAVYDAYDVILCDVWGVLHNGVASFDAAKKALADARAAGKTVILLTNSPRLSPAVSKQLVNLGVTDAAYDGIVTSGDVTKKIVSEGPRKLFFLGPERDIGLVSETGVELVEAQEAESILCTGLFDDETETPEDYRDMLTGFAARGLPLVCANPDLIVTRGDRLIPCAGALAALYEELGGTTLIAGKPHQPIYDAALEKARTLLGAVDKARILAIGDGMPTDVLGAMNYGLDLLYIAEGIHAADYTREGTVDEALLKRFLTDKGATPKYWMPDLA</sequence>
<accession>A0ABV2I7X8</accession>
<reference evidence="1 2" key="1">
    <citation type="submission" date="2024-06" db="EMBL/GenBank/DDBJ databases">
        <title>Genomic Encyclopedia of Type Strains, Phase IV (KMG-IV): sequencing the most valuable type-strain genomes for metagenomic binning, comparative biology and taxonomic classification.</title>
        <authorList>
            <person name="Goeker M."/>
        </authorList>
    </citation>
    <scope>NUCLEOTIDE SEQUENCE [LARGE SCALE GENOMIC DNA]</scope>
    <source>
        <strain evidence="1 2">DSM 28102</strain>
    </source>
</reference>
<name>A0ABV2I7X8_9HYPH</name>
<organism evidence="1 2">
    <name type="scientific">Martelella mangrovi</name>
    <dbReference type="NCBI Taxonomy" id="1397477"/>
    <lineage>
        <taxon>Bacteria</taxon>
        <taxon>Pseudomonadati</taxon>
        <taxon>Pseudomonadota</taxon>
        <taxon>Alphaproteobacteria</taxon>
        <taxon>Hyphomicrobiales</taxon>
        <taxon>Aurantimonadaceae</taxon>
        <taxon>Martelella</taxon>
    </lineage>
</organism>
<dbReference type="NCBIfam" id="TIGR01459">
    <property type="entry name" value="HAD-SF-IIA-hyp4"/>
    <property type="match status" value="1"/>
</dbReference>
<evidence type="ECO:0000313" key="1">
    <source>
        <dbReference type="EMBL" id="MET3599036.1"/>
    </source>
</evidence>
<keyword evidence="2" id="KW-1185">Reference proteome</keyword>
<keyword evidence="1" id="KW-0378">Hydrolase</keyword>
<dbReference type="InterPro" id="IPR006357">
    <property type="entry name" value="HAD-SF_hydro_IIA"/>
</dbReference>
<dbReference type="RefSeq" id="WP_354433337.1">
    <property type="nucleotide sequence ID" value="NZ_JBEPLY010000003.1"/>
</dbReference>
<dbReference type="SUPFAM" id="SSF56784">
    <property type="entry name" value="HAD-like"/>
    <property type="match status" value="1"/>
</dbReference>
<dbReference type="InterPro" id="IPR023214">
    <property type="entry name" value="HAD_sf"/>
</dbReference>
<gene>
    <name evidence="1" type="ORF">ABID12_000967</name>
</gene>
<dbReference type="PANTHER" id="PTHR19288:SF90">
    <property type="entry name" value="OS08G0542600 PROTEIN"/>
    <property type="match status" value="1"/>
</dbReference>
<dbReference type="InterPro" id="IPR036412">
    <property type="entry name" value="HAD-like_sf"/>
</dbReference>
<dbReference type="Gene3D" id="3.40.50.1000">
    <property type="entry name" value="HAD superfamily/HAD-like"/>
    <property type="match status" value="2"/>
</dbReference>
<dbReference type="EMBL" id="JBEPLY010000003">
    <property type="protein sequence ID" value="MET3599036.1"/>
    <property type="molecule type" value="Genomic_DNA"/>
</dbReference>
<dbReference type="PANTHER" id="PTHR19288">
    <property type="entry name" value="4-NITROPHENYLPHOSPHATASE-RELATED"/>
    <property type="match status" value="1"/>
</dbReference>
<dbReference type="InterPro" id="IPR006356">
    <property type="entry name" value="HAD-SF_hydro_IIA_hyp3"/>
</dbReference>
<dbReference type="Pfam" id="PF13344">
    <property type="entry name" value="Hydrolase_6"/>
    <property type="match status" value="1"/>
</dbReference>
<dbReference type="NCBIfam" id="TIGR01460">
    <property type="entry name" value="HAD-SF-IIA"/>
    <property type="match status" value="1"/>
</dbReference>
<protein>
    <submittedName>
        <fullName evidence="1">HAD superfamily hydrolase (TIGR01459 family)</fullName>
    </submittedName>
</protein>
<proteinExistence type="predicted"/>
<dbReference type="CDD" id="cd07525">
    <property type="entry name" value="HAD_like"/>
    <property type="match status" value="1"/>
</dbReference>
<comment type="caution">
    <text evidence="1">The sequence shown here is derived from an EMBL/GenBank/DDBJ whole genome shotgun (WGS) entry which is preliminary data.</text>
</comment>